<proteinExistence type="predicted"/>
<accession>A0A518JX93</accession>
<name>A0A518JX93_9BACT</name>
<organism evidence="1 2">
    <name type="scientific">Rosistilla carotiformis</name>
    <dbReference type="NCBI Taxonomy" id="2528017"/>
    <lineage>
        <taxon>Bacteria</taxon>
        <taxon>Pseudomonadati</taxon>
        <taxon>Planctomycetota</taxon>
        <taxon>Planctomycetia</taxon>
        <taxon>Pirellulales</taxon>
        <taxon>Pirellulaceae</taxon>
        <taxon>Rosistilla</taxon>
    </lineage>
</organism>
<dbReference type="RefSeq" id="WP_145098924.1">
    <property type="nucleotide sequence ID" value="NZ_CP036348.1"/>
</dbReference>
<evidence type="ECO:0000313" key="2">
    <source>
        <dbReference type="Proteomes" id="UP000315082"/>
    </source>
</evidence>
<gene>
    <name evidence="1" type="ORF">Poly24_38770</name>
</gene>
<reference evidence="1 2" key="1">
    <citation type="submission" date="2019-02" db="EMBL/GenBank/DDBJ databases">
        <title>Deep-cultivation of Planctomycetes and their phenomic and genomic characterization uncovers novel biology.</title>
        <authorList>
            <person name="Wiegand S."/>
            <person name="Jogler M."/>
            <person name="Boedeker C."/>
            <person name="Pinto D."/>
            <person name="Vollmers J."/>
            <person name="Rivas-Marin E."/>
            <person name="Kohn T."/>
            <person name="Peeters S.H."/>
            <person name="Heuer A."/>
            <person name="Rast P."/>
            <person name="Oberbeckmann S."/>
            <person name="Bunk B."/>
            <person name="Jeske O."/>
            <person name="Meyerdierks A."/>
            <person name="Storesund J.E."/>
            <person name="Kallscheuer N."/>
            <person name="Luecker S."/>
            <person name="Lage O.M."/>
            <person name="Pohl T."/>
            <person name="Merkel B.J."/>
            <person name="Hornburger P."/>
            <person name="Mueller R.-W."/>
            <person name="Bruemmer F."/>
            <person name="Labrenz M."/>
            <person name="Spormann A.M."/>
            <person name="Op den Camp H."/>
            <person name="Overmann J."/>
            <person name="Amann R."/>
            <person name="Jetten M.S.M."/>
            <person name="Mascher T."/>
            <person name="Medema M.H."/>
            <person name="Devos D.P."/>
            <person name="Kaster A.-K."/>
            <person name="Ovreas L."/>
            <person name="Rohde M."/>
            <person name="Galperin M.Y."/>
            <person name="Jogler C."/>
        </authorList>
    </citation>
    <scope>NUCLEOTIDE SEQUENCE [LARGE SCALE GENOMIC DNA]</scope>
    <source>
        <strain evidence="1 2">Poly24</strain>
    </source>
</reference>
<protein>
    <submittedName>
        <fullName evidence="1">Uncharacterized protein</fullName>
    </submittedName>
</protein>
<dbReference type="Proteomes" id="UP000315082">
    <property type="component" value="Chromosome"/>
</dbReference>
<evidence type="ECO:0000313" key="1">
    <source>
        <dbReference type="EMBL" id="QDV70158.1"/>
    </source>
</evidence>
<keyword evidence="2" id="KW-1185">Reference proteome</keyword>
<dbReference type="EMBL" id="CP036348">
    <property type="protein sequence ID" value="QDV70158.1"/>
    <property type="molecule type" value="Genomic_DNA"/>
</dbReference>
<dbReference type="KEGG" id="rcf:Poly24_38770"/>
<dbReference type="OrthoDB" id="292155at2"/>
<sequence>MGQPSAYAIDPAGLGLWGVTPAPHLVIRSPQKPSLLHSKSAVIPGAAAVPVWKEPYAYGYFGATPRQHPYRSFGHQQAYTEWRWR</sequence>
<dbReference type="AlphaFoldDB" id="A0A518JX93"/>